<dbReference type="Proteomes" id="UP000245626">
    <property type="component" value="Unassembled WGS sequence"/>
</dbReference>
<evidence type="ECO:0000313" key="1">
    <source>
        <dbReference type="EMBL" id="PWN48750.1"/>
    </source>
</evidence>
<accession>A0ACD0NSN4</accession>
<protein>
    <submittedName>
        <fullName evidence="1">Uncharacterized protein</fullName>
    </submittedName>
</protein>
<name>A0ACD0NSN4_9BASI</name>
<evidence type="ECO:0000313" key="2">
    <source>
        <dbReference type="Proteomes" id="UP000245626"/>
    </source>
</evidence>
<dbReference type="EMBL" id="KZ820148">
    <property type="protein sequence ID" value="PWN48750.1"/>
    <property type="molecule type" value="Genomic_DNA"/>
</dbReference>
<organism evidence="1 2">
    <name type="scientific">Violaceomyces palustris</name>
    <dbReference type="NCBI Taxonomy" id="1673888"/>
    <lineage>
        <taxon>Eukaryota</taxon>
        <taxon>Fungi</taxon>
        <taxon>Dikarya</taxon>
        <taxon>Basidiomycota</taxon>
        <taxon>Ustilaginomycotina</taxon>
        <taxon>Ustilaginomycetes</taxon>
        <taxon>Violaceomycetales</taxon>
        <taxon>Violaceomycetaceae</taxon>
        <taxon>Violaceomyces</taxon>
    </lineage>
</organism>
<sequence length="91" mass="10455">MTRRVGWVCGAGEVNWEGERGRGRRERQREGERQGKRARGRGEREEGRGRKKTGGRKAVKKEERLSLGRKPFKGVCKGGQDWMEFKTGRPV</sequence>
<reference evidence="1 2" key="1">
    <citation type="journal article" date="2018" name="Mol. Biol. Evol.">
        <title>Broad Genomic Sampling Reveals a Smut Pathogenic Ancestry of the Fungal Clade Ustilaginomycotina.</title>
        <authorList>
            <person name="Kijpornyongpan T."/>
            <person name="Mondo S.J."/>
            <person name="Barry K."/>
            <person name="Sandor L."/>
            <person name="Lee J."/>
            <person name="Lipzen A."/>
            <person name="Pangilinan J."/>
            <person name="LaButti K."/>
            <person name="Hainaut M."/>
            <person name="Henrissat B."/>
            <person name="Grigoriev I.V."/>
            <person name="Spatafora J.W."/>
            <person name="Aime M.C."/>
        </authorList>
    </citation>
    <scope>NUCLEOTIDE SEQUENCE [LARGE SCALE GENOMIC DNA]</scope>
    <source>
        <strain evidence="1 2">SA 807</strain>
    </source>
</reference>
<proteinExistence type="predicted"/>
<keyword evidence="2" id="KW-1185">Reference proteome</keyword>
<gene>
    <name evidence="1" type="ORF">IE53DRAFT_179584</name>
</gene>